<accession>A0A2M7CI47</accession>
<sequence length="75" mass="9170">YTRFVTDVSQPVQVKNKNRNSREFLQQMICKNFLYKMWFEPMFFPGSLAVFLKFKNSGGRDFPRHRRWRNAFELS</sequence>
<comment type="caution">
    <text evidence="1">The sequence shown here is derived from an EMBL/GenBank/DDBJ whole genome shotgun (WGS) entry which is preliminary data.</text>
</comment>
<gene>
    <name evidence="1" type="ORF">COS38_02465</name>
</gene>
<dbReference type="Proteomes" id="UP000229966">
    <property type="component" value="Unassembled WGS sequence"/>
</dbReference>
<organism evidence="1 2">
    <name type="scientific">Candidatus Berkelbacteria bacterium CG03_land_8_20_14_0_80_40_36</name>
    <dbReference type="NCBI Taxonomy" id="1974509"/>
    <lineage>
        <taxon>Bacteria</taxon>
        <taxon>Candidatus Berkelbacteria</taxon>
    </lineage>
</organism>
<dbReference type="EMBL" id="PEUM01000068">
    <property type="protein sequence ID" value="PIV25278.1"/>
    <property type="molecule type" value="Genomic_DNA"/>
</dbReference>
<feature type="non-terminal residue" evidence="1">
    <location>
        <position position="1"/>
    </location>
</feature>
<evidence type="ECO:0000313" key="1">
    <source>
        <dbReference type="EMBL" id="PIV25278.1"/>
    </source>
</evidence>
<proteinExistence type="predicted"/>
<evidence type="ECO:0000313" key="2">
    <source>
        <dbReference type="Proteomes" id="UP000229966"/>
    </source>
</evidence>
<protein>
    <submittedName>
        <fullName evidence="1">Uncharacterized protein</fullName>
    </submittedName>
</protein>
<name>A0A2M7CI47_9BACT</name>
<reference evidence="2" key="1">
    <citation type="submission" date="2017-09" db="EMBL/GenBank/DDBJ databases">
        <title>Depth-based differentiation of microbial function through sediment-hosted aquifers and enrichment of novel symbionts in the deep terrestrial subsurface.</title>
        <authorList>
            <person name="Probst A.J."/>
            <person name="Ladd B."/>
            <person name="Jarett J.K."/>
            <person name="Geller-Mcgrath D.E."/>
            <person name="Sieber C.M.K."/>
            <person name="Emerson J.B."/>
            <person name="Anantharaman K."/>
            <person name="Thomas B.C."/>
            <person name="Malmstrom R."/>
            <person name="Stieglmeier M."/>
            <person name="Klingl A."/>
            <person name="Woyke T."/>
            <person name="Ryan C.M."/>
            <person name="Banfield J.F."/>
        </authorList>
    </citation>
    <scope>NUCLEOTIDE SEQUENCE [LARGE SCALE GENOMIC DNA]</scope>
</reference>
<dbReference type="AlphaFoldDB" id="A0A2M7CI47"/>